<keyword evidence="3" id="KW-1185">Reference proteome</keyword>
<comment type="caution">
    <text evidence="2">The sequence shown here is derived from an EMBL/GenBank/DDBJ whole genome shotgun (WGS) entry which is preliminary data.</text>
</comment>
<protein>
    <submittedName>
        <fullName evidence="2">Uncharacterized protein</fullName>
    </submittedName>
</protein>
<organism evidence="2 3">
    <name type="scientific">Rhizocola hellebori</name>
    <dbReference type="NCBI Taxonomy" id="1392758"/>
    <lineage>
        <taxon>Bacteria</taxon>
        <taxon>Bacillati</taxon>
        <taxon>Actinomycetota</taxon>
        <taxon>Actinomycetes</taxon>
        <taxon>Micromonosporales</taxon>
        <taxon>Micromonosporaceae</taxon>
        <taxon>Rhizocola</taxon>
    </lineage>
</organism>
<sequence length="198" mass="22994">MHFQPGGRNAYDRGRLVIRIDWDDFPLDLYGDRKTALRLTTTERHPSRRRGNDTWTDTPERPLHKQLGEIFTFIEQWADLLLAQRERERQQELERRRKRDLAEAEAGKQFAEQFRRKTIAARISEVAFAEDARAYAQALAASADGLEAGRSAEVKAWASWITRYADAVDPLLTMAGMPQVPNPSRDDLREFLPRGHWY</sequence>
<dbReference type="Proteomes" id="UP000612899">
    <property type="component" value="Unassembled WGS sequence"/>
</dbReference>
<dbReference type="AlphaFoldDB" id="A0A8J3QLD8"/>
<name>A0A8J3QLD8_9ACTN</name>
<dbReference type="EMBL" id="BONY01000123">
    <property type="protein sequence ID" value="GIH11211.1"/>
    <property type="molecule type" value="Genomic_DNA"/>
</dbReference>
<evidence type="ECO:0000256" key="1">
    <source>
        <dbReference type="SAM" id="MobiDB-lite"/>
    </source>
</evidence>
<feature type="region of interest" description="Disordered" evidence="1">
    <location>
        <begin position="41"/>
        <end position="61"/>
    </location>
</feature>
<accession>A0A8J3QLD8</accession>
<evidence type="ECO:0000313" key="2">
    <source>
        <dbReference type="EMBL" id="GIH11211.1"/>
    </source>
</evidence>
<dbReference type="RefSeq" id="WP_203914931.1">
    <property type="nucleotide sequence ID" value="NZ_BONY01000123.1"/>
</dbReference>
<reference evidence="2" key="1">
    <citation type="submission" date="2021-01" db="EMBL/GenBank/DDBJ databases">
        <title>Whole genome shotgun sequence of Rhizocola hellebori NBRC 109834.</title>
        <authorList>
            <person name="Komaki H."/>
            <person name="Tamura T."/>
        </authorList>
    </citation>
    <scope>NUCLEOTIDE SEQUENCE</scope>
    <source>
        <strain evidence="2">NBRC 109834</strain>
    </source>
</reference>
<gene>
    <name evidence="2" type="ORF">Rhe02_92780</name>
</gene>
<evidence type="ECO:0000313" key="3">
    <source>
        <dbReference type="Proteomes" id="UP000612899"/>
    </source>
</evidence>
<proteinExistence type="predicted"/>